<dbReference type="GO" id="GO:0016491">
    <property type="term" value="F:oxidoreductase activity"/>
    <property type="evidence" value="ECO:0007669"/>
    <property type="project" value="UniProtKB-KW"/>
</dbReference>
<comment type="similarity">
    <text evidence="8">Belongs to the ustYa family.</text>
</comment>
<evidence type="ECO:0000256" key="1">
    <source>
        <dbReference type="ARBA" id="ARBA00004167"/>
    </source>
</evidence>
<reference evidence="11" key="1">
    <citation type="submission" date="2014-12" db="EMBL/GenBank/DDBJ databases">
        <title>Genome Sequence of Valsa Canker Pathogens Uncovers a Specific Adaption of Colonization on Woody Bark.</title>
        <authorList>
            <person name="Yin Z."/>
            <person name="Liu H."/>
            <person name="Gao X."/>
            <person name="Li Z."/>
            <person name="Song N."/>
            <person name="Ke X."/>
            <person name="Dai Q."/>
            <person name="Wu Y."/>
            <person name="Sun Y."/>
            <person name="Xu J.-R."/>
            <person name="Kang Z.K."/>
            <person name="Wang L."/>
            <person name="Huang L."/>
        </authorList>
    </citation>
    <scope>NUCLEOTIDE SEQUENCE [LARGE SCALE GENOMIC DNA]</scope>
    <source>
        <strain evidence="11">SXYL134</strain>
    </source>
</reference>
<evidence type="ECO:0000256" key="2">
    <source>
        <dbReference type="ARBA" id="ARBA00022692"/>
    </source>
</evidence>
<evidence type="ECO:0000256" key="7">
    <source>
        <dbReference type="ARBA" id="ARBA00023180"/>
    </source>
</evidence>
<accession>A0A194URJ7</accession>
<dbReference type="OrthoDB" id="3687641at2759"/>
<keyword evidence="11" id="KW-1185">Reference proteome</keyword>
<comment type="subcellular location">
    <subcellularLocation>
        <location evidence="1">Membrane</location>
        <topology evidence="1">Single-pass membrane protein</topology>
    </subcellularLocation>
</comment>
<evidence type="ECO:0000256" key="4">
    <source>
        <dbReference type="ARBA" id="ARBA00023002"/>
    </source>
</evidence>
<dbReference type="AlphaFoldDB" id="A0A194URJ7"/>
<keyword evidence="3 9" id="KW-1133">Transmembrane helix</keyword>
<proteinExistence type="inferred from homology"/>
<keyword evidence="2 9" id="KW-0812">Transmembrane</keyword>
<evidence type="ECO:0000256" key="9">
    <source>
        <dbReference type="SAM" id="Phobius"/>
    </source>
</evidence>
<keyword evidence="7" id="KW-0325">Glycoprotein</keyword>
<sequence>MKPVKYTRIDTEVDNIPVKSKANRQSMVVGILLSATILFSGLSIVLAVELWRIHSNSYKHGFLTELGPVREIVQVKETVFMGGLVYDDNDNLHRETLPGQPQYVGTPSPEVDAAWNQLLSPLGMVLKGDDASSVAGTTYQESDGSWLLTIWPAKLSTRTIISQKVWAKICIPTGFTLTIA</sequence>
<dbReference type="Pfam" id="PF11807">
    <property type="entry name" value="UstYa"/>
    <property type="match status" value="1"/>
</dbReference>
<feature type="transmembrane region" description="Helical" evidence="9">
    <location>
        <begin position="27"/>
        <end position="51"/>
    </location>
</feature>
<dbReference type="GO" id="GO:0016020">
    <property type="term" value="C:membrane"/>
    <property type="evidence" value="ECO:0007669"/>
    <property type="project" value="UniProtKB-SubCell"/>
</dbReference>
<dbReference type="GO" id="GO:0043386">
    <property type="term" value="P:mycotoxin biosynthetic process"/>
    <property type="evidence" value="ECO:0007669"/>
    <property type="project" value="InterPro"/>
</dbReference>
<organism evidence="10 11">
    <name type="scientific">Cytospora mali</name>
    <name type="common">Apple Valsa canker fungus</name>
    <name type="synonym">Valsa mali</name>
    <dbReference type="NCBI Taxonomy" id="578113"/>
    <lineage>
        <taxon>Eukaryota</taxon>
        <taxon>Fungi</taxon>
        <taxon>Dikarya</taxon>
        <taxon>Ascomycota</taxon>
        <taxon>Pezizomycotina</taxon>
        <taxon>Sordariomycetes</taxon>
        <taxon>Sordariomycetidae</taxon>
        <taxon>Diaporthales</taxon>
        <taxon>Cytosporaceae</taxon>
        <taxon>Cytospora</taxon>
    </lineage>
</organism>
<gene>
    <name evidence="10" type="ORF">VP1G_01685</name>
</gene>
<dbReference type="STRING" id="694573.A0A194URJ7"/>
<evidence type="ECO:0000256" key="8">
    <source>
        <dbReference type="ARBA" id="ARBA00035112"/>
    </source>
</evidence>
<keyword evidence="6 9" id="KW-0472">Membrane</keyword>
<dbReference type="InterPro" id="IPR021765">
    <property type="entry name" value="UstYa-like"/>
</dbReference>
<name>A0A194URJ7_CYTMA</name>
<evidence type="ECO:0000256" key="5">
    <source>
        <dbReference type="ARBA" id="ARBA00023026"/>
    </source>
</evidence>
<evidence type="ECO:0000313" key="10">
    <source>
        <dbReference type="EMBL" id="KUI54251.1"/>
    </source>
</evidence>
<evidence type="ECO:0000313" key="11">
    <source>
        <dbReference type="Proteomes" id="UP000078576"/>
    </source>
</evidence>
<dbReference type="EMBL" id="KN714672">
    <property type="protein sequence ID" value="KUI54251.1"/>
    <property type="molecule type" value="Genomic_DNA"/>
</dbReference>
<keyword evidence="5" id="KW-0843">Virulence</keyword>
<evidence type="ECO:0000256" key="6">
    <source>
        <dbReference type="ARBA" id="ARBA00023136"/>
    </source>
</evidence>
<protein>
    <submittedName>
        <fullName evidence="10">Uncharacterized protein</fullName>
    </submittedName>
</protein>
<dbReference type="Proteomes" id="UP000078576">
    <property type="component" value="Unassembled WGS sequence"/>
</dbReference>
<keyword evidence="4" id="KW-0560">Oxidoreductase</keyword>
<evidence type="ECO:0000256" key="3">
    <source>
        <dbReference type="ARBA" id="ARBA00022989"/>
    </source>
</evidence>